<gene>
    <name evidence="1" type="ORF">JOC95_003168</name>
</gene>
<proteinExistence type="predicted"/>
<dbReference type="Gene3D" id="1.10.3450.10">
    <property type="entry name" value="TTHA0068-like"/>
    <property type="match status" value="1"/>
</dbReference>
<dbReference type="GO" id="GO:0016787">
    <property type="term" value="F:hydrolase activity"/>
    <property type="evidence" value="ECO:0007669"/>
    <property type="project" value="UniProtKB-KW"/>
</dbReference>
<dbReference type="PANTHER" id="PTHR34796">
    <property type="entry name" value="EXPRESSED PROTEIN"/>
    <property type="match status" value="1"/>
</dbReference>
<keyword evidence="2" id="KW-1185">Reference proteome</keyword>
<dbReference type="Proteomes" id="UP000737402">
    <property type="component" value="Unassembled WGS sequence"/>
</dbReference>
<name>A0ABS2P2W6_9BACI</name>
<evidence type="ECO:0000313" key="1">
    <source>
        <dbReference type="EMBL" id="MBM7621295.1"/>
    </source>
</evidence>
<protein>
    <submittedName>
        <fullName evidence="1">Metal-dependent hydrolase</fullName>
    </submittedName>
</protein>
<comment type="caution">
    <text evidence="1">The sequence shown here is derived from an EMBL/GenBank/DDBJ whole genome shotgun (WGS) entry which is preliminary data.</text>
</comment>
<dbReference type="PANTHER" id="PTHR34796:SF1">
    <property type="entry name" value="EXPRESSED PROTEIN"/>
    <property type="match status" value="1"/>
</dbReference>
<sequence length="175" mass="20757">MYPQAYIDYLHYFHCERDYFECHEVLEEHWKEKEAGERDLHWVGLIQIAVGLYHHRRGNFNGAKRMLTNALSIIRTHTKEIDRLALDSKRLIELLEIQLEGINRKDSYKSFDLPLTDEMLLTSCMTRALDENLVWGAPSDLENLSLVHRHSTRNRDDVIQERIAQLLKRQQKKEG</sequence>
<dbReference type="EMBL" id="JAFBED010000006">
    <property type="protein sequence ID" value="MBM7621295.1"/>
    <property type="molecule type" value="Genomic_DNA"/>
</dbReference>
<dbReference type="SUPFAM" id="SSF140663">
    <property type="entry name" value="TTHA0068-like"/>
    <property type="match status" value="1"/>
</dbReference>
<dbReference type="InterPro" id="IPR023203">
    <property type="entry name" value="TTHA0068_sf"/>
</dbReference>
<dbReference type="InterPro" id="IPR005500">
    <property type="entry name" value="DUF309"/>
</dbReference>
<dbReference type="Pfam" id="PF03745">
    <property type="entry name" value="DUF309"/>
    <property type="match status" value="1"/>
</dbReference>
<evidence type="ECO:0000313" key="2">
    <source>
        <dbReference type="Proteomes" id="UP000737402"/>
    </source>
</evidence>
<accession>A0ABS2P2W6</accession>
<reference evidence="1 2" key="1">
    <citation type="submission" date="2021-01" db="EMBL/GenBank/DDBJ databases">
        <title>Genomic Encyclopedia of Type Strains, Phase IV (KMG-IV): sequencing the most valuable type-strain genomes for metagenomic binning, comparative biology and taxonomic classification.</title>
        <authorList>
            <person name="Goeker M."/>
        </authorList>
    </citation>
    <scope>NUCLEOTIDE SEQUENCE [LARGE SCALE GENOMIC DNA]</scope>
    <source>
        <strain evidence="1 2">DSM 25879</strain>
    </source>
</reference>
<organism evidence="1 2">
    <name type="scientific">Sutcliffiella tianshenii</name>
    <dbReference type="NCBI Taxonomy" id="1463404"/>
    <lineage>
        <taxon>Bacteria</taxon>
        <taxon>Bacillati</taxon>
        <taxon>Bacillota</taxon>
        <taxon>Bacilli</taxon>
        <taxon>Bacillales</taxon>
        <taxon>Bacillaceae</taxon>
        <taxon>Sutcliffiella</taxon>
    </lineage>
</organism>
<keyword evidence="1" id="KW-0378">Hydrolase</keyword>
<dbReference type="RefSeq" id="WP_204418062.1">
    <property type="nucleotide sequence ID" value="NZ_JAFBED010000006.1"/>
</dbReference>